<proteinExistence type="predicted"/>
<dbReference type="Proteomes" id="UP000285636">
    <property type="component" value="Unassembled WGS sequence"/>
</dbReference>
<dbReference type="AlphaFoldDB" id="A0A423HXI5"/>
<organism evidence="1 2">
    <name type="scientific">Pseudomonas brassicacearum</name>
    <dbReference type="NCBI Taxonomy" id="930166"/>
    <lineage>
        <taxon>Bacteria</taxon>
        <taxon>Pseudomonadati</taxon>
        <taxon>Pseudomonadota</taxon>
        <taxon>Gammaproteobacteria</taxon>
        <taxon>Pseudomonadales</taxon>
        <taxon>Pseudomonadaceae</taxon>
        <taxon>Pseudomonas</taxon>
    </lineage>
</organism>
<accession>A0A423HXI5</accession>
<gene>
    <name evidence="1" type="ORF">BK660_21720</name>
</gene>
<reference evidence="1 2" key="1">
    <citation type="submission" date="2016-10" db="EMBL/GenBank/DDBJ databases">
        <title>Comparative genome analysis of multiple Pseudomonas spp. focuses on biocontrol and plant growth promoting traits.</title>
        <authorList>
            <person name="Tao X.-Y."/>
            <person name="Taylor C.G."/>
        </authorList>
    </citation>
    <scope>NUCLEOTIDE SEQUENCE [LARGE SCALE GENOMIC DNA]</scope>
    <source>
        <strain evidence="1 2">38D7</strain>
    </source>
</reference>
<sequence length="80" mass="9291">MKCWMVHDGEPAYGCQMVFAETINRAKQVGINHYPGDFGEWIDIRAWRKPEFDGLRDHECAVMDNDELPPDKPFYCEVIG</sequence>
<evidence type="ECO:0000313" key="1">
    <source>
        <dbReference type="EMBL" id="RON17912.1"/>
    </source>
</evidence>
<protein>
    <submittedName>
        <fullName evidence="1">Uncharacterized protein</fullName>
    </submittedName>
</protein>
<comment type="caution">
    <text evidence="1">The sequence shown here is derived from an EMBL/GenBank/DDBJ whole genome shotgun (WGS) entry which is preliminary data.</text>
</comment>
<name>A0A423HXI5_9PSED</name>
<dbReference type="EMBL" id="MOBK01000009">
    <property type="protein sequence ID" value="RON17912.1"/>
    <property type="molecule type" value="Genomic_DNA"/>
</dbReference>
<evidence type="ECO:0000313" key="2">
    <source>
        <dbReference type="Proteomes" id="UP000285636"/>
    </source>
</evidence>